<keyword evidence="2" id="KW-1133">Transmembrane helix</keyword>
<dbReference type="GO" id="GO:0009706">
    <property type="term" value="C:chloroplast inner membrane"/>
    <property type="evidence" value="ECO:0007669"/>
    <property type="project" value="TreeGrafter"/>
</dbReference>
<dbReference type="STRING" id="200361.A0A453CWR9"/>
<name>A0A453CWR9_AEGTS</name>
<keyword evidence="2" id="KW-0472">Membrane</keyword>
<dbReference type="PANTHER" id="PTHR34048:SF3">
    <property type="entry name" value="LOW-DENSITY RECEPTOR-LIKE PROTEIN"/>
    <property type="match status" value="1"/>
</dbReference>
<reference evidence="3" key="4">
    <citation type="submission" date="2019-03" db="UniProtKB">
        <authorList>
            <consortium name="EnsemblPlants"/>
        </authorList>
    </citation>
    <scope>IDENTIFICATION</scope>
</reference>
<dbReference type="Gramene" id="AET2Gv20993200.2">
    <property type="protein sequence ID" value="AET2Gv20993200.2"/>
    <property type="gene ID" value="AET2Gv20993200"/>
</dbReference>
<feature type="region of interest" description="Disordered" evidence="1">
    <location>
        <begin position="1"/>
        <end position="24"/>
    </location>
</feature>
<dbReference type="EnsemblPlants" id="AET2Gv20993200.2">
    <property type="protein sequence ID" value="AET2Gv20993200.2"/>
    <property type="gene ID" value="AET2Gv20993200"/>
</dbReference>
<proteinExistence type="predicted"/>
<feature type="region of interest" description="Disordered" evidence="1">
    <location>
        <begin position="148"/>
        <end position="168"/>
    </location>
</feature>
<dbReference type="AlphaFoldDB" id="A0A453CWR9"/>
<reference evidence="3" key="3">
    <citation type="journal article" date="2017" name="Nature">
        <title>Genome sequence of the progenitor of the wheat D genome Aegilops tauschii.</title>
        <authorList>
            <person name="Luo M.C."/>
            <person name="Gu Y.Q."/>
            <person name="Puiu D."/>
            <person name="Wang H."/>
            <person name="Twardziok S.O."/>
            <person name="Deal K.R."/>
            <person name="Huo N."/>
            <person name="Zhu T."/>
            <person name="Wang L."/>
            <person name="Wang Y."/>
            <person name="McGuire P.E."/>
            <person name="Liu S."/>
            <person name="Long H."/>
            <person name="Ramasamy R.K."/>
            <person name="Rodriguez J.C."/>
            <person name="Van S.L."/>
            <person name="Yuan L."/>
            <person name="Wang Z."/>
            <person name="Xia Z."/>
            <person name="Xiao L."/>
            <person name="Anderson O.D."/>
            <person name="Ouyang S."/>
            <person name="Liang Y."/>
            <person name="Zimin A.V."/>
            <person name="Pertea G."/>
            <person name="Qi P."/>
            <person name="Bennetzen J.L."/>
            <person name="Dai X."/>
            <person name="Dawson M.W."/>
            <person name="Muller H.G."/>
            <person name="Kugler K."/>
            <person name="Rivarola-Duarte L."/>
            <person name="Spannagl M."/>
            <person name="Mayer K.F.X."/>
            <person name="Lu F.H."/>
            <person name="Bevan M.W."/>
            <person name="Leroy P."/>
            <person name="Li P."/>
            <person name="You F.M."/>
            <person name="Sun Q."/>
            <person name="Liu Z."/>
            <person name="Lyons E."/>
            <person name="Wicker T."/>
            <person name="Salzberg S.L."/>
            <person name="Devos K.M."/>
            <person name="Dvorak J."/>
        </authorList>
    </citation>
    <scope>NUCLEOTIDE SEQUENCE [LARGE SCALE GENOMIC DNA]</scope>
    <source>
        <strain evidence="3">cv. AL8/78</strain>
    </source>
</reference>
<keyword evidence="2" id="KW-0812">Transmembrane</keyword>
<organism evidence="3 4">
    <name type="scientific">Aegilops tauschii subsp. strangulata</name>
    <name type="common">Goatgrass</name>
    <dbReference type="NCBI Taxonomy" id="200361"/>
    <lineage>
        <taxon>Eukaryota</taxon>
        <taxon>Viridiplantae</taxon>
        <taxon>Streptophyta</taxon>
        <taxon>Embryophyta</taxon>
        <taxon>Tracheophyta</taxon>
        <taxon>Spermatophyta</taxon>
        <taxon>Magnoliopsida</taxon>
        <taxon>Liliopsida</taxon>
        <taxon>Poales</taxon>
        <taxon>Poaceae</taxon>
        <taxon>BOP clade</taxon>
        <taxon>Pooideae</taxon>
        <taxon>Triticodae</taxon>
        <taxon>Triticeae</taxon>
        <taxon>Triticinae</taxon>
        <taxon>Aegilops</taxon>
    </lineage>
</organism>
<reference evidence="4" key="2">
    <citation type="journal article" date="2017" name="Nat. Plants">
        <title>The Aegilops tauschii genome reveals multiple impacts of transposons.</title>
        <authorList>
            <person name="Zhao G."/>
            <person name="Zou C."/>
            <person name="Li K."/>
            <person name="Wang K."/>
            <person name="Li T."/>
            <person name="Gao L."/>
            <person name="Zhang X."/>
            <person name="Wang H."/>
            <person name="Yang Z."/>
            <person name="Liu X."/>
            <person name="Jiang W."/>
            <person name="Mao L."/>
            <person name="Kong X."/>
            <person name="Jiao Y."/>
            <person name="Jia J."/>
        </authorList>
    </citation>
    <scope>NUCLEOTIDE SEQUENCE [LARGE SCALE GENOMIC DNA]</scope>
    <source>
        <strain evidence="4">cv. AL8/78</strain>
    </source>
</reference>
<dbReference type="GO" id="GO:0009535">
    <property type="term" value="C:chloroplast thylakoid membrane"/>
    <property type="evidence" value="ECO:0007669"/>
    <property type="project" value="TreeGrafter"/>
</dbReference>
<keyword evidence="4" id="KW-1185">Reference proteome</keyword>
<protein>
    <submittedName>
        <fullName evidence="3">Uncharacterized protein</fullName>
    </submittedName>
</protein>
<evidence type="ECO:0000313" key="4">
    <source>
        <dbReference type="Proteomes" id="UP000015105"/>
    </source>
</evidence>
<evidence type="ECO:0000313" key="3">
    <source>
        <dbReference type="EnsemblPlants" id="AET2Gv20993200.2"/>
    </source>
</evidence>
<dbReference type="Proteomes" id="UP000015105">
    <property type="component" value="Chromosome 2D"/>
</dbReference>
<reference evidence="4" key="1">
    <citation type="journal article" date="2014" name="Science">
        <title>Ancient hybridizations among the ancestral genomes of bread wheat.</title>
        <authorList>
            <consortium name="International Wheat Genome Sequencing Consortium,"/>
            <person name="Marcussen T."/>
            <person name="Sandve S.R."/>
            <person name="Heier L."/>
            <person name="Spannagl M."/>
            <person name="Pfeifer M."/>
            <person name="Jakobsen K.S."/>
            <person name="Wulff B.B."/>
            <person name="Steuernagel B."/>
            <person name="Mayer K.F."/>
            <person name="Olsen O.A."/>
        </authorList>
    </citation>
    <scope>NUCLEOTIDE SEQUENCE [LARGE SCALE GENOMIC DNA]</scope>
    <source>
        <strain evidence="4">cv. AL8/78</strain>
    </source>
</reference>
<dbReference type="PANTHER" id="PTHR34048">
    <property type="entry name" value="LOW-DENSITY RECEPTOR-LIKE PROTEIN"/>
    <property type="match status" value="1"/>
</dbReference>
<evidence type="ECO:0000256" key="2">
    <source>
        <dbReference type="SAM" id="Phobius"/>
    </source>
</evidence>
<feature type="transmembrane region" description="Helical" evidence="2">
    <location>
        <begin position="115"/>
        <end position="136"/>
    </location>
</feature>
<reference evidence="3" key="5">
    <citation type="journal article" date="2021" name="G3 (Bethesda)">
        <title>Aegilops tauschii genome assembly Aet v5.0 features greater sequence contiguity and improved annotation.</title>
        <authorList>
            <person name="Wang L."/>
            <person name="Zhu T."/>
            <person name="Rodriguez J.C."/>
            <person name="Deal K.R."/>
            <person name="Dubcovsky J."/>
            <person name="McGuire P.E."/>
            <person name="Lux T."/>
            <person name="Spannagl M."/>
            <person name="Mayer K.F.X."/>
            <person name="Baldrich P."/>
            <person name="Meyers B.C."/>
            <person name="Huo N."/>
            <person name="Gu Y.Q."/>
            <person name="Zhou H."/>
            <person name="Devos K.M."/>
            <person name="Bennetzen J.L."/>
            <person name="Unver T."/>
            <person name="Budak H."/>
            <person name="Gulick P.J."/>
            <person name="Galiba G."/>
            <person name="Kalapos B."/>
            <person name="Nelson D.R."/>
            <person name="Li P."/>
            <person name="You F.M."/>
            <person name="Luo M.C."/>
            <person name="Dvorak J."/>
        </authorList>
    </citation>
    <scope>NUCLEOTIDE SEQUENCE [LARGE SCALE GENOMIC DNA]</scope>
    <source>
        <strain evidence="3">cv. AL8/78</strain>
    </source>
</reference>
<accession>A0A453CWR9</accession>
<dbReference type="InterPro" id="IPR040377">
    <property type="entry name" value="Ssl2009-like"/>
</dbReference>
<sequence length="247" mass="25966">IPRSDPSTCPARSARSRRKAGEAAEFIASSPLQRPFGRSPFISSAPTCPAGMAAPSAALSISGGAHTSAFGCKPKKLISNRNYLQLAAPSNSQNANLYGKLTVCRAESEDSKGGGGFLTGFLIGGAVFGTLGYVFAPQISKTLDTLLNDDGQDGKPDEQGVQSVPRPRNAQYYDEGLEKTRQTLGDKISQLNLAIDKAAARLKRVTGSVEKEAVKDETEIEISTLDDNGVLEGNLSEQGFVQGESAA</sequence>
<evidence type="ECO:0000256" key="1">
    <source>
        <dbReference type="SAM" id="MobiDB-lite"/>
    </source>
</evidence>